<keyword evidence="4" id="KW-1185">Reference proteome</keyword>
<dbReference type="Proteomes" id="UP000015354">
    <property type="component" value="Unassembled WGS sequence"/>
</dbReference>
<comment type="caution">
    <text evidence="3">The sequence shown here is derived from an EMBL/GenBank/DDBJ whole genome shotgun (WGS) entry which is preliminary data.</text>
</comment>
<evidence type="ECO:0000313" key="4">
    <source>
        <dbReference type="Proteomes" id="UP000015354"/>
    </source>
</evidence>
<feature type="coiled-coil region" evidence="1">
    <location>
        <begin position="28"/>
        <end position="117"/>
    </location>
</feature>
<feature type="region of interest" description="Disordered" evidence="2">
    <location>
        <begin position="466"/>
        <end position="491"/>
    </location>
</feature>
<feature type="region of interest" description="Disordered" evidence="2">
    <location>
        <begin position="626"/>
        <end position="707"/>
    </location>
</feature>
<protein>
    <submittedName>
        <fullName evidence="3">Vesicular transport-associated repeat protein</fullName>
    </submittedName>
</protein>
<dbReference type="EMBL" id="ATMH01007124">
    <property type="protein sequence ID" value="EPY24550.1"/>
    <property type="molecule type" value="Genomic_DNA"/>
</dbReference>
<evidence type="ECO:0000256" key="1">
    <source>
        <dbReference type="SAM" id="Coils"/>
    </source>
</evidence>
<dbReference type="OrthoDB" id="267410at2759"/>
<feature type="compositionally biased region" description="Basic and acidic residues" evidence="2">
    <location>
        <begin position="390"/>
        <end position="423"/>
    </location>
</feature>
<sequence length="707" mass="83097">MDLRGEFYRLRVEHEAQRRDTYAEQCHAEEAEERRRMMELARQIEEDRAKRVAEQQERLLQKERELEEWKLERAKEVEAIQRRRVEDEDRRRELQYQRELQRLREESELRARSAEKSVETTKQVEQCVREAQQAMLERLAADVKARDEAHRAELAAREEEWVQRLERCEMQRSTELADLQHQLSLDQDRARRGEEQLADARAQLAKIVAEIEGLRVQAQTNSSRERESSASLAEVHRAAIEKLQRMYEEDKREVLRRAAEERDRLTYAHERRLEDLKDTNSALVRNKDVEIDALEARLKQVQGELQDAKAAAALYAQQKEASFTSTMELRRLGDEVKRLEKEKAEVAEARGRLERRVRELEERADAQAKSLQTVHGEYSGKEQQLQQELDEARREGQLAKETLAQERERSEAEVERLKRELHAAAELATSQQAREKEEAARRLKEKVDVERQRWDEEKAQLARKLRAAEDELSAARRAQEGGERDRDDARARLQAMEQEVGAKAAQLQQLQAQLDQKSSLEYELRDANLRCQRLQEERAQDREQRDRLHAAALDAKEREVQQLRGDLAEARKQIGALRDEISTTKYSQDDTAQRLQRQLAEKETEVAQARRETEDARRAVEEWKAALAEQQQRADRNAENLQRVAREREEELRATTERLRRLQDDNSRLESDLRAQETKILSGNSRDVETQRALHERDEAIARLQSE</sequence>
<feature type="compositionally biased region" description="Basic and acidic residues" evidence="2">
    <location>
        <begin position="632"/>
        <end position="677"/>
    </location>
</feature>
<feature type="non-terminal residue" evidence="3">
    <location>
        <position position="707"/>
    </location>
</feature>
<reference evidence="3 4" key="1">
    <citation type="journal article" date="2013" name="PLoS ONE">
        <title>Predicting the Proteins of Angomonas deanei, Strigomonas culicis and Their Respective Endosymbionts Reveals New Aspects of the Trypanosomatidae Family.</title>
        <authorList>
            <person name="Motta M.C."/>
            <person name="Martins A.C."/>
            <person name="de Souza S.S."/>
            <person name="Catta-Preta C.M."/>
            <person name="Silva R."/>
            <person name="Klein C.C."/>
            <person name="de Almeida L.G."/>
            <person name="de Lima Cunha O."/>
            <person name="Ciapina L.P."/>
            <person name="Brocchi M."/>
            <person name="Colabardini A.C."/>
            <person name="de Araujo Lima B."/>
            <person name="Machado C.R."/>
            <person name="de Almeida Soares C.M."/>
            <person name="Probst C.M."/>
            <person name="de Menezes C.B."/>
            <person name="Thompson C.E."/>
            <person name="Bartholomeu D.C."/>
            <person name="Gradia D.F."/>
            <person name="Pavoni D.P."/>
            <person name="Grisard E.C."/>
            <person name="Fantinatti-Garboggini F."/>
            <person name="Marchini F.K."/>
            <person name="Rodrigues-Luiz G.F."/>
            <person name="Wagner G."/>
            <person name="Goldman G.H."/>
            <person name="Fietto J.L."/>
            <person name="Elias M.C."/>
            <person name="Goldman M.H."/>
            <person name="Sagot M.F."/>
            <person name="Pereira M."/>
            <person name="Stoco P.H."/>
            <person name="de Mendonca-Neto R.P."/>
            <person name="Teixeira S.M."/>
            <person name="Maciel T.E."/>
            <person name="de Oliveira Mendes T.A."/>
            <person name="Urmenyi T.P."/>
            <person name="de Souza W."/>
            <person name="Schenkman S."/>
            <person name="de Vasconcelos A.T."/>
        </authorList>
    </citation>
    <scope>NUCLEOTIDE SEQUENCE [LARGE SCALE GENOMIC DNA]</scope>
</reference>
<feature type="coiled-coil region" evidence="1">
    <location>
        <begin position="190"/>
        <end position="253"/>
    </location>
</feature>
<name>S9VMT5_9TRYP</name>
<feature type="region of interest" description="Disordered" evidence="2">
    <location>
        <begin position="361"/>
        <end position="449"/>
    </location>
</feature>
<accession>S9VMT5</accession>
<dbReference type="AlphaFoldDB" id="S9VMT5"/>
<evidence type="ECO:0000313" key="3">
    <source>
        <dbReference type="EMBL" id="EPY24550.1"/>
    </source>
</evidence>
<proteinExistence type="predicted"/>
<feature type="compositionally biased region" description="Basic and acidic residues" evidence="2">
    <location>
        <begin position="686"/>
        <end position="707"/>
    </location>
</feature>
<evidence type="ECO:0000256" key="2">
    <source>
        <dbReference type="SAM" id="MobiDB-lite"/>
    </source>
</evidence>
<feature type="compositionally biased region" description="Basic and acidic residues" evidence="2">
    <location>
        <begin position="433"/>
        <end position="449"/>
    </location>
</feature>
<keyword evidence="1" id="KW-0175">Coiled coil</keyword>
<gene>
    <name evidence="3" type="ORF">STCU_07124</name>
</gene>
<organism evidence="3 4">
    <name type="scientific">Strigomonas culicis</name>
    <dbReference type="NCBI Taxonomy" id="28005"/>
    <lineage>
        <taxon>Eukaryota</taxon>
        <taxon>Discoba</taxon>
        <taxon>Euglenozoa</taxon>
        <taxon>Kinetoplastea</taxon>
        <taxon>Metakinetoplastina</taxon>
        <taxon>Trypanosomatida</taxon>
        <taxon>Trypanosomatidae</taxon>
        <taxon>Strigomonadinae</taxon>
        <taxon>Strigomonas</taxon>
    </lineage>
</organism>